<reference evidence="1" key="2">
    <citation type="submission" date="2011-02" db="EMBL/GenBank/DDBJ databases">
        <authorList>
            <person name="MacLean D."/>
        </authorList>
    </citation>
    <scope>NUCLEOTIDE SEQUENCE</scope>
</reference>
<sequence length="226" mass="25733">MGLEVNFSNGERGLYDKLVSLSVRVDSRGLKISRSMFPGQHLACTAQKYYRRQVECWWSENQNLGACNAKVASDLFHQDYTSPKQEVLHGAKGCTSELERSFSVPDNLVLENIVNYADPSARMMMLSRLDIHRMDYLRQAEELCQFAQSTEIEARKKHFGRDVVNDVEPRKTSKSKEKIDHQSLKKCYRSGKVGHLKATCPYRKKQIRQGGFTLVIGSRGATSKSH</sequence>
<evidence type="ECO:0000313" key="1">
    <source>
        <dbReference type="EMBL" id="CCA27495.1"/>
    </source>
</evidence>
<name>F0X141_9STRA</name>
<dbReference type="AlphaFoldDB" id="F0X141"/>
<dbReference type="HOGENOM" id="CLU_1226697_0_0_1"/>
<organism evidence="1">
    <name type="scientific">Albugo laibachii Nc14</name>
    <dbReference type="NCBI Taxonomy" id="890382"/>
    <lineage>
        <taxon>Eukaryota</taxon>
        <taxon>Sar</taxon>
        <taxon>Stramenopiles</taxon>
        <taxon>Oomycota</taxon>
        <taxon>Peronosporomycetes</taxon>
        <taxon>Albuginales</taxon>
        <taxon>Albuginaceae</taxon>
        <taxon>Albugo</taxon>
    </lineage>
</organism>
<protein>
    <submittedName>
        <fullName evidence="1">Uncharacterized protein AlNc14C550G12133</fullName>
    </submittedName>
</protein>
<dbReference type="EMBL" id="FR824581">
    <property type="protein sequence ID" value="CCA27495.1"/>
    <property type="molecule type" value="Genomic_DNA"/>
</dbReference>
<reference evidence="1" key="1">
    <citation type="journal article" date="2011" name="PLoS Biol.">
        <title>Gene gain and loss during evolution of obligate parasitism in the white rust pathogen of Arabidopsis thaliana.</title>
        <authorList>
            <person name="Kemen E."/>
            <person name="Gardiner A."/>
            <person name="Schultz-Larsen T."/>
            <person name="Kemen A.C."/>
            <person name="Balmuth A.L."/>
            <person name="Robert-Seilaniantz A."/>
            <person name="Bailey K."/>
            <person name="Holub E."/>
            <person name="Studholme D.J."/>
            <person name="Maclean D."/>
            <person name="Jones J.D."/>
        </authorList>
    </citation>
    <scope>NUCLEOTIDE SEQUENCE</scope>
</reference>
<accession>F0X141</accession>
<gene>
    <name evidence="1" type="primary">AlNc14C550G12133</name>
    <name evidence="1" type="ORF">ALNC14_136390</name>
</gene>
<proteinExistence type="predicted"/>